<evidence type="ECO:0000313" key="3">
    <source>
        <dbReference type="Proteomes" id="UP001183809"/>
    </source>
</evidence>
<evidence type="ECO:0008006" key="4">
    <source>
        <dbReference type="Google" id="ProtNLM"/>
    </source>
</evidence>
<evidence type="ECO:0000256" key="1">
    <source>
        <dbReference type="SAM" id="MobiDB-lite"/>
    </source>
</evidence>
<comment type="caution">
    <text evidence="2">The sequence shown here is derived from an EMBL/GenBank/DDBJ whole genome shotgun (WGS) entry which is preliminary data.</text>
</comment>
<sequence>MIRRSRRTVSFVRAAAVTRAVTAALRTLVPGGPGRRERTNHAGRTVEPYAGPASARRRLRVVVRR</sequence>
<organism evidence="2 3">
    <name type="scientific">Streptomyces gibsoniae</name>
    <dbReference type="NCBI Taxonomy" id="3075529"/>
    <lineage>
        <taxon>Bacteria</taxon>
        <taxon>Bacillati</taxon>
        <taxon>Actinomycetota</taxon>
        <taxon>Actinomycetes</taxon>
        <taxon>Kitasatosporales</taxon>
        <taxon>Streptomycetaceae</taxon>
        <taxon>Streptomyces</taxon>
    </lineage>
</organism>
<reference evidence="3" key="1">
    <citation type="submission" date="2023-07" db="EMBL/GenBank/DDBJ databases">
        <title>30 novel species of actinomycetes from the DSMZ collection.</title>
        <authorList>
            <person name="Nouioui I."/>
        </authorList>
    </citation>
    <scope>NUCLEOTIDE SEQUENCE [LARGE SCALE GENOMIC DNA]</scope>
    <source>
        <strain evidence="3">DSM 41699</strain>
    </source>
</reference>
<name>A0ABU2TW81_9ACTN</name>
<proteinExistence type="predicted"/>
<evidence type="ECO:0000313" key="2">
    <source>
        <dbReference type="EMBL" id="MDT0465176.1"/>
    </source>
</evidence>
<gene>
    <name evidence="2" type="ORF">RM764_19560</name>
</gene>
<feature type="region of interest" description="Disordered" evidence="1">
    <location>
        <begin position="29"/>
        <end position="53"/>
    </location>
</feature>
<dbReference type="RefSeq" id="WP_311696668.1">
    <property type="nucleotide sequence ID" value="NZ_JAVREY010000022.1"/>
</dbReference>
<keyword evidence="3" id="KW-1185">Reference proteome</keyword>
<dbReference type="EMBL" id="JAVREY010000022">
    <property type="protein sequence ID" value="MDT0465176.1"/>
    <property type="molecule type" value="Genomic_DNA"/>
</dbReference>
<protein>
    <recommendedName>
        <fullName evidence="4">Secreted protein</fullName>
    </recommendedName>
</protein>
<dbReference type="Proteomes" id="UP001183809">
    <property type="component" value="Unassembled WGS sequence"/>
</dbReference>
<accession>A0ABU2TW81</accession>